<protein>
    <submittedName>
        <fullName evidence="2">Uncharacterized protein</fullName>
    </submittedName>
</protein>
<feature type="compositionally biased region" description="Polar residues" evidence="1">
    <location>
        <begin position="497"/>
        <end position="511"/>
    </location>
</feature>
<feature type="region of interest" description="Disordered" evidence="1">
    <location>
        <begin position="490"/>
        <end position="514"/>
    </location>
</feature>
<dbReference type="EMBL" id="JARBHB010000007">
    <property type="protein sequence ID" value="KAJ8878408.1"/>
    <property type="molecule type" value="Genomic_DNA"/>
</dbReference>
<gene>
    <name evidence="2" type="ORF">PR048_018986</name>
</gene>
<proteinExistence type="predicted"/>
<organism evidence="2 3">
    <name type="scientific">Dryococelus australis</name>
    <dbReference type="NCBI Taxonomy" id="614101"/>
    <lineage>
        <taxon>Eukaryota</taxon>
        <taxon>Metazoa</taxon>
        <taxon>Ecdysozoa</taxon>
        <taxon>Arthropoda</taxon>
        <taxon>Hexapoda</taxon>
        <taxon>Insecta</taxon>
        <taxon>Pterygota</taxon>
        <taxon>Neoptera</taxon>
        <taxon>Polyneoptera</taxon>
        <taxon>Phasmatodea</taxon>
        <taxon>Verophasmatodea</taxon>
        <taxon>Anareolatae</taxon>
        <taxon>Phasmatidae</taxon>
        <taxon>Eurycanthinae</taxon>
        <taxon>Dryococelus</taxon>
    </lineage>
</organism>
<feature type="compositionally biased region" description="Basic residues" evidence="1">
    <location>
        <begin position="362"/>
        <end position="378"/>
    </location>
</feature>
<evidence type="ECO:0000313" key="2">
    <source>
        <dbReference type="EMBL" id="KAJ8878408.1"/>
    </source>
</evidence>
<comment type="caution">
    <text evidence="2">The sequence shown here is derived from an EMBL/GenBank/DDBJ whole genome shotgun (WGS) entry which is preliminary data.</text>
</comment>
<evidence type="ECO:0000256" key="1">
    <source>
        <dbReference type="SAM" id="MobiDB-lite"/>
    </source>
</evidence>
<feature type="region of interest" description="Disordered" evidence="1">
    <location>
        <begin position="359"/>
        <end position="393"/>
    </location>
</feature>
<dbReference type="Proteomes" id="UP001159363">
    <property type="component" value="Chromosome 6"/>
</dbReference>
<accession>A0ABQ9H2J8</accession>
<name>A0ABQ9H2J8_9NEOP</name>
<sequence length="711" mass="77892">MEPLPEHPFKIHLICMATKYRGVREIKCIRGDDMNIKLPSSRKRTSTQIAISEHIQDALPVATWRVEFKMEGNSGRNPLQWLQRGLKQIAFHFSSCWELRRQWTGILSALVHPQGCHNTNNNTGGRSIRIEISLAMSSLRFSTESSSGMLVNDCRWEGRDGVMVRLLASHQGEQGSIAPGLPRRFSRVEMMPDDAAGRRVFSGISSFVSTNERDINVLSVTISVAITMADGAEKNVTETLAVHVICCQGPFATTRLPRRRTAFDPRRGSPPPPPDFRIWKCCGTMQLVGEFPQGAPVPPRYLIPTGGVPYLASPSSALETPTVTSRPQISPLHFGWQRIKENSLMFSTVILSCKNYGSRFPSTRRHERSKASTRRTRNGSHVPQSGASHHAARASVSGLCRGTLRDTKQSLPFVDITLLDCVQGALGEGRGGRRSFQGEGNNVVKPRELRKLPRIHRTKLDWGSLGGATIFRVRADLPWHSRLVHHRSGVQEALGSSPGQGMGTSAQQGQPGSVPRRVARIFPTWEAWRTFPGFLGVLPFSRRLQSTAALSPPHFALSAAQSGALQLCLRLAAQTPATLSGSAGYIGDSSSARAKKTKARVNNAFVAECDFARCGREGMTADAGTHDGIRRECNAHSALHHIPSAAVILELQSAHPSGSQSGVQGIHLKNASATINGELATRRYARAHRINKPPPSRRFVVWGTGIVRKQV</sequence>
<keyword evidence="3" id="KW-1185">Reference proteome</keyword>
<evidence type="ECO:0000313" key="3">
    <source>
        <dbReference type="Proteomes" id="UP001159363"/>
    </source>
</evidence>
<reference evidence="2 3" key="1">
    <citation type="submission" date="2023-02" db="EMBL/GenBank/DDBJ databases">
        <title>LHISI_Scaffold_Assembly.</title>
        <authorList>
            <person name="Stuart O.P."/>
            <person name="Cleave R."/>
            <person name="Magrath M.J.L."/>
            <person name="Mikheyev A.S."/>
        </authorList>
    </citation>
    <scope>NUCLEOTIDE SEQUENCE [LARGE SCALE GENOMIC DNA]</scope>
    <source>
        <strain evidence="2">Daus_M_001</strain>
        <tissue evidence="2">Leg muscle</tissue>
    </source>
</reference>